<evidence type="ECO:0000313" key="1">
    <source>
        <dbReference type="EnsemblMetazoa" id="AALB001632-PA"/>
    </source>
</evidence>
<dbReference type="VEuPathDB" id="VectorBase:AALB001632"/>
<reference evidence="1" key="2">
    <citation type="submission" date="2022-08" db="UniProtKB">
        <authorList>
            <consortium name="EnsemblMetazoa"/>
        </authorList>
    </citation>
    <scope>IDENTIFICATION</scope>
    <source>
        <strain evidence="1">STECLA/ALBI9_A</strain>
    </source>
</reference>
<organism evidence="1 2">
    <name type="scientific">Anopheles albimanus</name>
    <name type="common">New world malaria mosquito</name>
    <dbReference type="NCBI Taxonomy" id="7167"/>
    <lineage>
        <taxon>Eukaryota</taxon>
        <taxon>Metazoa</taxon>
        <taxon>Ecdysozoa</taxon>
        <taxon>Arthropoda</taxon>
        <taxon>Hexapoda</taxon>
        <taxon>Insecta</taxon>
        <taxon>Pterygota</taxon>
        <taxon>Neoptera</taxon>
        <taxon>Endopterygota</taxon>
        <taxon>Diptera</taxon>
        <taxon>Nematocera</taxon>
        <taxon>Culicoidea</taxon>
        <taxon>Culicidae</taxon>
        <taxon>Anophelinae</taxon>
        <taxon>Anopheles</taxon>
    </lineage>
</organism>
<accession>A0A182F590</accession>
<name>A0A182F590_ANOAL</name>
<evidence type="ECO:0000313" key="2">
    <source>
        <dbReference type="Proteomes" id="UP000069272"/>
    </source>
</evidence>
<protein>
    <submittedName>
        <fullName evidence="1">Uncharacterized protein</fullName>
    </submittedName>
</protein>
<sequence length="105" mass="11292">MVQMMVRPSRASCFSSATHCVDVELSNPLVGSSKNMTGGLFTISSAIASRFFCPPDNRPVRVFFASYNPMARNASSTYTDIGHGTKCNIQPLLLVTITITALADS</sequence>
<dbReference type="AntiFam" id="ANF00062">
    <property type="entry name" value="Shadow ORF (opposite ABC transporter protein)"/>
</dbReference>
<reference evidence="1 2" key="1">
    <citation type="journal article" date="2017" name="G3 (Bethesda)">
        <title>The Physical Genome Mapping of Anopheles albimanus Corrected Scaffold Misassemblies and Identified Interarm Rearrangements in Genus Anopheles.</title>
        <authorList>
            <person name="Artemov G.N."/>
            <person name="Peery A.N."/>
            <person name="Jiang X."/>
            <person name="Tu Z."/>
            <person name="Stegniy V.N."/>
            <person name="Sharakhova M.V."/>
            <person name="Sharakhov I.V."/>
        </authorList>
    </citation>
    <scope>NUCLEOTIDE SEQUENCE [LARGE SCALE GENOMIC DNA]</scope>
    <source>
        <strain evidence="1 2">ALBI9_A</strain>
    </source>
</reference>
<dbReference type="AlphaFoldDB" id="A0A182F590"/>
<proteinExistence type="predicted"/>
<dbReference type="EnsemblMetazoa" id="AALB001632-RA">
    <property type="protein sequence ID" value="AALB001632-PA"/>
    <property type="gene ID" value="AALB001632"/>
</dbReference>
<dbReference type="Proteomes" id="UP000069272">
    <property type="component" value="Chromosome 2L"/>
</dbReference>
<keyword evidence="2" id="KW-1185">Reference proteome</keyword>